<gene>
    <name evidence="2" type="ORF">RCOM_0713150</name>
</gene>
<accession>B9SUM6</accession>
<reference evidence="3" key="1">
    <citation type="journal article" date="2010" name="Nat. Biotechnol.">
        <title>Draft genome sequence of the oilseed species Ricinus communis.</title>
        <authorList>
            <person name="Chan A.P."/>
            <person name="Crabtree J."/>
            <person name="Zhao Q."/>
            <person name="Lorenzi H."/>
            <person name="Orvis J."/>
            <person name="Puiu D."/>
            <person name="Melake-Berhan A."/>
            <person name="Jones K.M."/>
            <person name="Redman J."/>
            <person name="Chen G."/>
            <person name="Cahoon E.B."/>
            <person name="Gedil M."/>
            <person name="Stanke M."/>
            <person name="Haas B.J."/>
            <person name="Wortman J.R."/>
            <person name="Fraser-Liggett C.M."/>
            <person name="Ravel J."/>
            <person name="Rabinowicz P.D."/>
        </authorList>
    </citation>
    <scope>NUCLEOTIDE SEQUENCE [LARGE SCALE GENOMIC DNA]</scope>
    <source>
        <strain evidence="3">cv. Hale</strain>
    </source>
</reference>
<feature type="compositionally biased region" description="Basic residues" evidence="1">
    <location>
        <begin position="17"/>
        <end position="31"/>
    </location>
</feature>
<evidence type="ECO:0000313" key="3">
    <source>
        <dbReference type="Proteomes" id="UP000008311"/>
    </source>
</evidence>
<sequence>MTRATVLKLNGPLGGKKGAKRHFSVHRRRRSLQASQGGRTTAARRRGGRGGPASAVGGGRGVEEYWESGASRRLGGDWRRCYAWKRLGR</sequence>
<proteinExistence type="predicted"/>
<dbReference type="EMBL" id="EQ974150">
    <property type="protein sequence ID" value="EEF32661.1"/>
    <property type="molecule type" value="Genomic_DNA"/>
</dbReference>
<dbReference type="Proteomes" id="UP000008311">
    <property type="component" value="Unassembled WGS sequence"/>
</dbReference>
<keyword evidence="3" id="KW-1185">Reference proteome</keyword>
<organism evidence="2 3">
    <name type="scientific">Ricinus communis</name>
    <name type="common">Castor bean</name>
    <dbReference type="NCBI Taxonomy" id="3988"/>
    <lineage>
        <taxon>Eukaryota</taxon>
        <taxon>Viridiplantae</taxon>
        <taxon>Streptophyta</taxon>
        <taxon>Embryophyta</taxon>
        <taxon>Tracheophyta</taxon>
        <taxon>Spermatophyta</taxon>
        <taxon>Magnoliopsida</taxon>
        <taxon>eudicotyledons</taxon>
        <taxon>Gunneridae</taxon>
        <taxon>Pentapetalae</taxon>
        <taxon>rosids</taxon>
        <taxon>fabids</taxon>
        <taxon>Malpighiales</taxon>
        <taxon>Euphorbiaceae</taxon>
        <taxon>Acalyphoideae</taxon>
        <taxon>Acalypheae</taxon>
        <taxon>Ricinus</taxon>
    </lineage>
</organism>
<evidence type="ECO:0000256" key="1">
    <source>
        <dbReference type="SAM" id="MobiDB-lite"/>
    </source>
</evidence>
<dbReference type="InParanoid" id="B9SUM6"/>
<protein>
    <submittedName>
        <fullName evidence="2">Uncharacterized protein</fullName>
    </submittedName>
</protein>
<name>B9SUM6_RICCO</name>
<evidence type="ECO:0000313" key="2">
    <source>
        <dbReference type="EMBL" id="EEF32661.1"/>
    </source>
</evidence>
<feature type="region of interest" description="Disordered" evidence="1">
    <location>
        <begin position="1"/>
        <end position="61"/>
    </location>
</feature>
<dbReference type="AlphaFoldDB" id="B9SUM6"/>